<dbReference type="GO" id="GO:0005576">
    <property type="term" value="C:extracellular region"/>
    <property type="evidence" value="ECO:0007669"/>
    <property type="project" value="UniProtKB-SubCell"/>
</dbReference>
<evidence type="ECO:0000256" key="6">
    <source>
        <dbReference type="ARBA" id="ARBA00023180"/>
    </source>
</evidence>
<evidence type="ECO:0000256" key="7">
    <source>
        <dbReference type="SAM" id="MobiDB-lite"/>
    </source>
</evidence>
<feature type="domain" description="Saposin B-type" evidence="9">
    <location>
        <begin position="127"/>
        <end position="207"/>
    </location>
</feature>
<dbReference type="OrthoDB" id="19956at2759"/>
<evidence type="ECO:0000313" key="11">
    <source>
        <dbReference type="Proteomes" id="UP000007797"/>
    </source>
</evidence>
<feature type="domain" description="Saposin B-type" evidence="9">
    <location>
        <begin position="31"/>
        <end position="112"/>
    </location>
</feature>
<dbReference type="KEGG" id="dfa:DFA_02797"/>
<dbReference type="Pfam" id="PF05184">
    <property type="entry name" value="SapB_1"/>
    <property type="match status" value="2"/>
</dbReference>
<dbReference type="SMART" id="SM00741">
    <property type="entry name" value="SapB"/>
    <property type="match status" value="2"/>
</dbReference>
<dbReference type="GO" id="GO:0016020">
    <property type="term" value="C:membrane"/>
    <property type="evidence" value="ECO:0007669"/>
    <property type="project" value="GOC"/>
</dbReference>
<dbReference type="GO" id="GO:0005764">
    <property type="term" value="C:lysosome"/>
    <property type="evidence" value="ECO:0007669"/>
    <property type="project" value="InterPro"/>
</dbReference>
<dbReference type="PROSITE" id="PS50015">
    <property type="entry name" value="SAP_B"/>
    <property type="match status" value="2"/>
</dbReference>
<sequence length="255" mass="26056">MKSLFFILLALVASIALVSAATSDGPTNTAAGEECVLCEYIVTKIETYLNVNGTTEPQVLAFLEKDCAILGPLNATCISIVNAYGPAIINTIINDGNPEALCGDFGLCSSSSEAVEESKPIIKKVIGDEVCDVCDFLVKEIQTLILLNNTEAEIVAYLEKECAFFPPLNQTCVQIVQQYGITLIQDLINKVPPAQVCAALGLCGGSSSTSTGTGSSSSNSGSSATSGTGTGSGSGTSGNTGTGSGSGSAGFVKFH</sequence>
<dbReference type="OMA" id="NQFGKIC"/>
<accession>F4PIC0</accession>
<dbReference type="InterPro" id="IPR011001">
    <property type="entry name" value="Saposin-like"/>
</dbReference>
<dbReference type="PRINTS" id="PR01797">
    <property type="entry name" value="SAPOSIN"/>
</dbReference>
<evidence type="ECO:0000256" key="4">
    <source>
        <dbReference type="ARBA" id="ARBA00022737"/>
    </source>
</evidence>
<dbReference type="RefSeq" id="XP_004362405.1">
    <property type="nucleotide sequence ID" value="XM_004362348.1"/>
</dbReference>
<dbReference type="SUPFAM" id="SSF47862">
    <property type="entry name" value="Saposin"/>
    <property type="match status" value="2"/>
</dbReference>
<keyword evidence="5" id="KW-1015">Disulfide bond</keyword>
<dbReference type="InterPro" id="IPR008373">
    <property type="entry name" value="Saposin"/>
</dbReference>
<keyword evidence="2" id="KW-0964">Secreted</keyword>
<keyword evidence="3 8" id="KW-0732">Signal</keyword>
<organism evidence="10 11">
    <name type="scientific">Cavenderia fasciculata</name>
    <name type="common">Slime mold</name>
    <name type="synonym">Dictyostelium fasciculatum</name>
    <dbReference type="NCBI Taxonomy" id="261658"/>
    <lineage>
        <taxon>Eukaryota</taxon>
        <taxon>Amoebozoa</taxon>
        <taxon>Evosea</taxon>
        <taxon>Eumycetozoa</taxon>
        <taxon>Dictyostelia</taxon>
        <taxon>Acytosteliales</taxon>
        <taxon>Cavenderiaceae</taxon>
        <taxon>Cavenderia</taxon>
    </lineage>
</organism>
<keyword evidence="11" id="KW-1185">Reference proteome</keyword>
<dbReference type="PANTHER" id="PTHR11480">
    <property type="entry name" value="SAPOSIN-RELATED"/>
    <property type="match status" value="1"/>
</dbReference>
<evidence type="ECO:0000313" key="10">
    <source>
        <dbReference type="EMBL" id="EGG24554.1"/>
    </source>
</evidence>
<evidence type="ECO:0000256" key="5">
    <source>
        <dbReference type="ARBA" id="ARBA00023157"/>
    </source>
</evidence>
<gene>
    <name evidence="10" type="ORF">DFA_02797</name>
</gene>
<comment type="subcellular location">
    <subcellularLocation>
        <location evidence="1">Secreted</location>
    </subcellularLocation>
</comment>
<dbReference type="Proteomes" id="UP000007797">
    <property type="component" value="Unassembled WGS sequence"/>
</dbReference>
<evidence type="ECO:0000256" key="1">
    <source>
        <dbReference type="ARBA" id="ARBA00004613"/>
    </source>
</evidence>
<evidence type="ECO:0000256" key="8">
    <source>
        <dbReference type="SAM" id="SignalP"/>
    </source>
</evidence>
<evidence type="ECO:0000259" key="9">
    <source>
        <dbReference type="PROSITE" id="PS50015"/>
    </source>
</evidence>
<dbReference type="InterPro" id="IPR051428">
    <property type="entry name" value="Sphingo_Act-Surfact_Prot"/>
</dbReference>
<dbReference type="STRING" id="1054147.F4PIC0"/>
<keyword evidence="4" id="KW-0677">Repeat</keyword>
<dbReference type="Pfam" id="PF03489">
    <property type="entry name" value="SapB_2"/>
    <property type="match status" value="2"/>
</dbReference>
<name>F4PIC0_CACFS</name>
<dbReference type="GeneID" id="14877386"/>
<feature type="compositionally biased region" description="Gly residues" evidence="7">
    <location>
        <begin position="228"/>
        <end position="248"/>
    </location>
</feature>
<dbReference type="InterPro" id="IPR007856">
    <property type="entry name" value="SapB_1"/>
</dbReference>
<protein>
    <submittedName>
        <fullName evidence="10">Saposin B domain-containing protein</fullName>
    </submittedName>
</protein>
<dbReference type="PANTHER" id="PTHR11480:SF68">
    <property type="entry name" value="SAPOSIN B DOMAIN-CONTAINING PROTEIN-RELATED"/>
    <property type="match status" value="1"/>
</dbReference>
<dbReference type="Gene3D" id="1.10.225.10">
    <property type="entry name" value="Saposin-like"/>
    <property type="match status" value="2"/>
</dbReference>
<evidence type="ECO:0000256" key="3">
    <source>
        <dbReference type="ARBA" id="ARBA00022729"/>
    </source>
</evidence>
<dbReference type="InterPro" id="IPR008138">
    <property type="entry name" value="SapB_2"/>
</dbReference>
<feature type="signal peptide" evidence="8">
    <location>
        <begin position="1"/>
        <end position="20"/>
    </location>
</feature>
<dbReference type="FunFam" id="1.10.225.10:FF:000002">
    <property type="entry name" value="prosaposin isoform X2"/>
    <property type="match status" value="1"/>
</dbReference>
<reference evidence="11" key="1">
    <citation type="journal article" date="2011" name="Genome Res.">
        <title>Phylogeny-wide analysis of social amoeba genomes highlights ancient origins for complex intercellular communication.</title>
        <authorList>
            <person name="Heidel A.J."/>
            <person name="Lawal H.M."/>
            <person name="Felder M."/>
            <person name="Schilde C."/>
            <person name="Helps N.R."/>
            <person name="Tunggal B."/>
            <person name="Rivero F."/>
            <person name="John U."/>
            <person name="Schleicher M."/>
            <person name="Eichinger L."/>
            <person name="Platzer M."/>
            <person name="Noegel A.A."/>
            <person name="Schaap P."/>
            <person name="Gloeckner G."/>
        </authorList>
    </citation>
    <scope>NUCLEOTIDE SEQUENCE [LARGE SCALE GENOMIC DNA]</scope>
    <source>
        <strain evidence="11">SH3</strain>
    </source>
</reference>
<feature type="compositionally biased region" description="Low complexity" evidence="7">
    <location>
        <begin position="211"/>
        <end position="227"/>
    </location>
</feature>
<evidence type="ECO:0000256" key="2">
    <source>
        <dbReference type="ARBA" id="ARBA00022525"/>
    </source>
</evidence>
<dbReference type="GO" id="GO:0006665">
    <property type="term" value="P:sphingolipid metabolic process"/>
    <property type="evidence" value="ECO:0007669"/>
    <property type="project" value="InterPro"/>
</dbReference>
<feature type="region of interest" description="Disordered" evidence="7">
    <location>
        <begin position="211"/>
        <end position="255"/>
    </location>
</feature>
<feature type="chain" id="PRO_5003315279" evidence="8">
    <location>
        <begin position="21"/>
        <end position="255"/>
    </location>
</feature>
<dbReference type="InterPro" id="IPR008139">
    <property type="entry name" value="SaposinB_dom"/>
</dbReference>
<dbReference type="AlphaFoldDB" id="F4PIC0"/>
<dbReference type="EMBL" id="GL883006">
    <property type="protein sequence ID" value="EGG24554.1"/>
    <property type="molecule type" value="Genomic_DNA"/>
</dbReference>
<keyword evidence="6" id="KW-0325">Glycoprotein</keyword>
<proteinExistence type="predicted"/>